<dbReference type="AlphaFoldDB" id="E8JZH3"/>
<dbReference type="RefSeq" id="WP_006148323.1">
    <property type="nucleotide sequence ID" value="NZ_AJTA01000038.1"/>
</dbReference>
<gene>
    <name evidence="1" type="ORF">HMPREF9423_0636</name>
</gene>
<dbReference type="PATRIC" id="fig|889204.5.peg.1163"/>
<keyword evidence="2" id="KW-1185">Reference proteome</keyword>
<dbReference type="HOGENOM" id="CLU_155933_0_0_9"/>
<dbReference type="EMBL" id="AEVD01000005">
    <property type="protein sequence ID" value="EFX36992.1"/>
    <property type="molecule type" value="Genomic_DNA"/>
</dbReference>
<dbReference type="GeneID" id="29747815"/>
<organism evidence="1 2">
    <name type="scientific">Streptococcus infantis ATCC 700779</name>
    <dbReference type="NCBI Taxonomy" id="889204"/>
    <lineage>
        <taxon>Bacteria</taxon>
        <taxon>Bacillati</taxon>
        <taxon>Bacillota</taxon>
        <taxon>Bacilli</taxon>
        <taxon>Lactobacillales</taxon>
        <taxon>Streptococcaceae</taxon>
        <taxon>Streptococcus</taxon>
    </lineage>
</organism>
<sequence length="135" mass="15822">MKKLLIGLIGTILLLTGALKMSQQLTKNTQYNDLTVRYYLGMTFPKYNHPAKLYDEINLDKVDNIRKSKETMSYYTGFYKDGKLIKFEKYSNDNKVMDFAYEYDEMGNLIKIYKNNIEVGKPLQKRMEKKKTGAC</sequence>
<evidence type="ECO:0000313" key="1">
    <source>
        <dbReference type="EMBL" id="EFX36992.1"/>
    </source>
</evidence>
<comment type="caution">
    <text evidence="1">The sequence shown here is derived from an EMBL/GenBank/DDBJ whole genome shotgun (WGS) entry which is preliminary data.</text>
</comment>
<evidence type="ECO:0000313" key="2">
    <source>
        <dbReference type="Proteomes" id="UP000002815"/>
    </source>
</evidence>
<dbReference type="Proteomes" id="UP000002815">
    <property type="component" value="Unassembled WGS sequence"/>
</dbReference>
<name>E8JZH3_9STRE</name>
<protein>
    <submittedName>
        <fullName evidence="1">Uncharacterized protein</fullName>
    </submittedName>
</protein>
<reference evidence="1 2" key="1">
    <citation type="submission" date="2010-12" db="EMBL/GenBank/DDBJ databases">
        <authorList>
            <person name="Muzny D."/>
            <person name="Qin X."/>
            <person name="Deng J."/>
            <person name="Jiang H."/>
            <person name="Liu Y."/>
            <person name="Qu J."/>
            <person name="Song X.-Z."/>
            <person name="Zhang L."/>
            <person name="Thornton R."/>
            <person name="Coyle M."/>
            <person name="Francisco L."/>
            <person name="Jackson L."/>
            <person name="Javaid M."/>
            <person name="Korchina V."/>
            <person name="Kovar C."/>
            <person name="Mata R."/>
            <person name="Mathew T."/>
            <person name="Ngo R."/>
            <person name="Nguyen L."/>
            <person name="Nguyen N."/>
            <person name="Okwuonu G."/>
            <person name="Ongeri F."/>
            <person name="Pham C."/>
            <person name="Simmons D."/>
            <person name="Wilczek-Boney K."/>
            <person name="Hale W."/>
            <person name="Jakkamsetti A."/>
            <person name="Pham P."/>
            <person name="Ruth R."/>
            <person name="San Lucas F."/>
            <person name="Warren J."/>
            <person name="Zhang J."/>
            <person name="Zhao Z."/>
            <person name="Zhou C."/>
            <person name="Zhu D."/>
            <person name="Lee S."/>
            <person name="Bess C."/>
            <person name="Blankenburg K."/>
            <person name="Forbes L."/>
            <person name="Fu Q."/>
            <person name="Gubbala S."/>
            <person name="Hirani K."/>
            <person name="Jayaseelan J.C."/>
            <person name="Lara F."/>
            <person name="Munidasa M."/>
            <person name="Palculict T."/>
            <person name="Patil S."/>
            <person name="Pu L.-L."/>
            <person name="Saada N."/>
            <person name="Tang L."/>
            <person name="Weissenberger G."/>
            <person name="Zhu Y."/>
            <person name="Hemphill L."/>
            <person name="Shang Y."/>
            <person name="Youmans B."/>
            <person name="Ayvaz T."/>
            <person name="Ross M."/>
            <person name="Santibanez J."/>
            <person name="Aqrawi P."/>
            <person name="Gross S."/>
            <person name="Joshi V."/>
            <person name="Fowler G."/>
            <person name="Nazareth L."/>
            <person name="Reid J."/>
            <person name="Worley K."/>
            <person name="Petrosino J."/>
            <person name="Highlander S."/>
            <person name="Gibbs R."/>
        </authorList>
    </citation>
    <scope>NUCLEOTIDE SEQUENCE [LARGE SCALE GENOMIC DNA]</scope>
    <source>
        <strain evidence="1 2">ATCC 700779</strain>
    </source>
</reference>
<proteinExistence type="predicted"/>
<accession>E8JZH3</accession>